<comment type="similarity">
    <text evidence="2">Belongs to the transpeptidase family.</text>
</comment>
<gene>
    <name evidence="8" type="primary">pbp3</name>
    <name evidence="8" type="ORF">GCM10010911_25570</name>
</gene>
<feature type="signal peptide" evidence="4">
    <location>
        <begin position="1"/>
        <end position="19"/>
    </location>
</feature>
<evidence type="ECO:0000256" key="4">
    <source>
        <dbReference type="SAM" id="SignalP"/>
    </source>
</evidence>
<dbReference type="PROSITE" id="PS51257">
    <property type="entry name" value="PROKAR_LIPOPROTEIN"/>
    <property type="match status" value="1"/>
</dbReference>
<feature type="domain" description="NTF2-like N-terminal transpeptidase" evidence="7">
    <location>
        <begin position="29"/>
        <end position="152"/>
    </location>
</feature>
<organism evidence="8 9">
    <name type="scientific">Paenibacillus nasutitermitis</name>
    <dbReference type="NCBI Taxonomy" id="1652958"/>
    <lineage>
        <taxon>Bacteria</taxon>
        <taxon>Bacillati</taxon>
        <taxon>Bacillota</taxon>
        <taxon>Bacilli</taxon>
        <taxon>Bacillales</taxon>
        <taxon>Paenibacillaceae</taxon>
        <taxon>Paenibacillus</taxon>
    </lineage>
</organism>
<evidence type="ECO:0000313" key="9">
    <source>
        <dbReference type="Proteomes" id="UP000612456"/>
    </source>
</evidence>
<dbReference type="SUPFAM" id="SSF56601">
    <property type="entry name" value="beta-lactamase/transpeptidase-like"/>
    <property type="match status" value="1"/>
</dbReference>
<dbReference type="InterPro" id="IPR036138">
    <property type="entry name" value="PBP_dimer_sf"/>
</dbReference>
<evidence type="ECO:0000256" key="2">
    <source>
        <dbReference type="ARBA" id="ARBA00007171"/>
    </source>
</evidence>
<dbReference type="GO" id="GO:0071555">
    <property type="term" value="P:cell wall organization"/>
    <property type="evidence" value="ECO:0007669"/>
    <property type="project" value="TreeGrafter"/>
</dbReference>
<evidence type="ECO:0000259" key="6">
    <source>
        <dbReference type="Pfam" id="PF03717"/>
    </source>
</evidence>
<dbReference type="PANTHER" id="PTHR30627">
    <property type="entry name" value="PEPTIDOGLYCAN D,D-TRANSPEPTIDASE"/>
    <property type="match status" value="1"/>
</dbReference>
<proteinExistence type="inferred from homology"/>
<dbReference type="GO" id="GO:0005886">
    <property type="term" value="C:plasma membrane"/>
    <property type="evidence" value="ECO:0007669"/>
    <property type="project" value="TreeGrafter"/>
</dbReference>
<feature type="domain" description="Penicillin-binding protein transpeptidase" evidence="5">
    <location>
        <begin position="357"/>
        <end position="669"/>
    </location>
</feature>
<keyword evidence="4" id="KW-0732">Signal</keyword>
<reference evidence="8" key="1">
    <citation type="journal article" date="2014" name="Int. J. Syst. Evol. Microbiol.">
        <title>Complete genome sequence of Corynebacterium casei LMG S-19264T (=DSM 44701T), isolated from a smear-ripened cheese.</title>
        <authorList>
            <consortium name="US DOE Joint Genome Institute (JGI-PGF)"/>
            <person name="Walter F."/>
            <person name="Albersmeier A."/>
            <person name="Kalinowski J."/>
            <person name="Ruckert C."/>
        </authorList>
    </citation>
    <scope>NUCLEOTIDE SEQUENCE</scope>
    <source>
        <strain evidence="8">CGMCC 1.15178</strain>
    </source>
</reference>
<name>A0A916YXL2_9BACL</name>
<evidence type="ECO:0000256" key="1">
    <source>
        <dbReference type="ARBA" id="ARBA00004370"/>
    </source>
</evidence>
<dbReference type="InterPro" id="IPR005311">
    <property type="entry name" value="PBP_dimer"/>
</dbReference>
<evidence type="ECO:0000259" key="7">
    <source>
        <dbReference type="Pfam" id="PF05223"/>
    </source>
</evidence>
<dbReference type="Pfam" id="PF03717">
    <property type="entry name" value="PBP_dimer"/>
    <property type="match status" value="1"/>
</dbReference>
<dbReference type="SUPFAM" id="SSF56519">
    <property type="entry name" value="Penicillin binding protein dimerisation domain"/>
    <property type="match status" value="1"/>
</dbReference>
<comment type="subcellular location">
    <subcellularLocation>
        <location evidence="1">Membrane</location>
    </subcellularLocation>
</comment>
<feature type="domain" description="Penicillin-binding protein dimerisation" evidence="6">
    <location>
        <begin position="160"/>
        <end position="323"/>
    </location>
</feature>
<accession>A0A916YXL2</accession>
<evidence type="ECO:0000256" key="3">
    <source>
        <dbReference type="ARBA" id="ARBA00023136"/>
    </source>
</evidence>
<keyword evidence="3" id="KW-0472">Membrane</keyword>
<dbReference type="SUPFAM" id="SSF54427">
    <property type="entry name" value="NTF2-like"/>
    <property type="match status" value="1"/>
</dbReference>
<keyword evidence="9" id="KW-1185">Reference proteome</keyword>
<dbReference type="GO" id="GO:0071972">
    <property type="term" value="F:peptidoglycan L,D-transpeptidase activity"/>
    <property type="evidence" value="ECO:0007669"/>
    <property type="project" value="TreeGrafter"/>
</dbReference>
<dbReference type="Pfam" id="PF00905">
    <property type="entry name" value="Transpeptidase"/>
    <property type="match status" value="1"/>
</dbReference>
<dbReference type="Proteomes" id="UP000612456">
    <property type="component" value="Unassembled WGS sequence"/>
</dbReference>
<reference evidence="8" key="2">
    <citation type="submission" date="2020-09" db="EMBL/GenBank/DDBJ databases">
        <authorList>
            <person name="Sun Q."/>
            <person name="Zhou Y."/>
        </authorList>
    </citation>
    <scope>NUCLEOTIDE SEQUENCE</scope>
    <source>
        <strain evidence="8">CGMCC 1.15178</strain>
    </source>
</reference>
<dbReference type="Gene3D" id="3.40.710.10">
    <property type="entry name" value="DD-peptidase/beta-lactamase superfamily"/>
    <property type="match status" value="1"/>
</dbReference>
<dbReference type="Gene3D" id="3.30.1390.30">
    <property type="entry name" value="Penicillin-binding protein 2a, domain 3"/>
    <property type="match status" value="1"/>
</dbReference>
<dbReference type="InterPro" id="IPR050515">
    <property type="entry name" value="Beta-lactam/transpept"/>
</dbReference>
<dbReference type="GO" id="GO:0046677">
    <property type="term" value="P:response to antibiotic"/>
    <property type="evidence" value="ECO:0007669"/>
    <property type="project" value="InterPro"/>
</dbReference>
<dbReference type="Gene3D" id="3.10.450.100">
    <property type="entry name" value="NTF2-like, domain 1"/>
    <property type="match status" value="1"/>
</dbReference>
<dbReference type="InterPro" id="IPR007887">
    <property type="entry name" value="MecA_N"/>
</dbReference>
<dbReference type="InterPro" id="IPR012338">
    <property type="entry name" value="Beta-lactam/transpept-like"/>
</dbReference>
<evidence type="ECO:0000259" key="5">
    <source>
        <dbReference type="Pfam" id="PF00905"/>
    </source>
</evidence>
<dbReference type="Pfam" id="PF05223">
    <property type="entry name" value="MecA_N"/>
    <property type="match status" value="1"/>
</dbReference>
<comment type="caution">
    <text evidence="8">The sequence shown here is derived from an EMBL/GenBank/DDBJ whole genome shotgun (WGS) entry which is preliminary data.</text>
</comment>
<dbReference type="PANTHER" id="PTHR30627:SF25">
    <property type="entry name" value="PENICILLIN-BINDING PROTEIN 3"/>
    <property type="match status" value="1"/>
</dbReference>
<dbReference type="InterPro" id="IPR032710">
    <property type="entry name" value="NTF2-like_dom_sf"/>
</dbReference>
<dbReference type="EMBL" id="BMHP01000002">
    <property type="protein sequence ID" value="GGD66725.1"/>
    <property type="molecule type" value="Genomic_DNA"/>
</dbReference>
<dbReference type="Gene3D" id="3.90.1310.10">
    <property type="entry name" value="Penicillin-binding protein 2a (Domain 2)"/>
    <property type="match status" value="1"/>
</dbReference>
<dbReference type="GO" id="GO:0008658">
    <property type="term" value="F:penicillin binding"/>
    <property type="evidence" value="ECO:0007669"/>
    <property type="project" value="InterPro"/>
</dbReference>
<dbReference type="RefSeq" id="WP_188992350.1">
    <property type="nucleotide sequence ID" value="NZ_BMHP01000002.1"/>
</dbReference>
<feature type="chain" id="PRO_5039235169" evidence="4">
    <location>
        <begin position="20"/>
        <end position="679"/>
    </location>
</feature>
<dbReference type="InterPro" id="IPR001460">
    <property type="entry name" value="PCN-bd_Tpept"/>
</dbReference>
<dbReference type="AlphaFoldDB" id="A0A916YXL2"/>
<sequence>MRRWLLSLTGLLIGIIALAGCDKEQAEKPSDVFQAYLQDWQGQNYAAMYSKLTPTVKSSLTEEDFARRYSKIYEGIAVRNLKVTGEVPQNENELGKDVMEISYSFKVELETDAGPVAFTHEAKLLKTIIEKEPKWLVAWDPSLIFPQMQDGDKVRVLKSKGERGQIYDRSGNGLAVNTELPQIGIIPGKLGADSNKTKAKLAQWLNCSVADIDKKLHASWVKADLFVPIAVVPEESLDQYLDLPGVDVQRKKGRAYPYGEAAAHLTGYIAEISAEQLEKNKDKGYHTGDLIGKSGLELVYEQKLKGQDGMRIIIVDNQGKEKEVLAEIEATAGETVILTIDAVLQQTIYDELKTDTGSAAAIDPLAGDVLALVSSPSYDPNVFQRGILGNQYRHWSEDPQKPFLNRFAQGYAPGSAFKLITAAIGLDTGKLDPAEKKSISGLKWTADRSWGNYYVKRVHDVSPVNLQDALVYSDNIYFAQTALAVGREAFAKEAAKYGVGEAIPIPYPMKKSQIANNGINSDVLLADTGYGQGELTMTSLQVALMFSAVVNDGSIIYPLLSEQDRTDPVKYWKEQAMSPETAGILKTDLIKTVSTPGGASHGAYIPGVSIAGKTGTAELKQSKGGEGSENGWFAGFNADDPQLLLAVMIENVKGRGGSGYTTAKVKNIFLQALNKVEEE</sequence>
<evidence type="ECO:0000313" key="8">
    <source>
        <dbReference type="EMBL" id="GGD66725.1"/>
    </source>
</evidence>
<protein>
    <submittedName>
        <fullName evidence="8">Penicillin-binding protein 3</fullName>
    </submittedName>
</protein>